<evidence type="ECO:0008006" key="3">
    <source>
        <dbReference type="Google" id="ProtNLM"/>
    </source>
</evidence>
<dbReference type="RefSeq" id="WP_156868011.1">
    <property type="nucleotide sequence ID" value="NZ_JACGDB010000001.1"/>
</dbReference>
<name>A0A7X3F6Q2_9PSED</name>
<accession>A0A7X3F6Q2</accession>
<reference evidence="1 2" key="1">
    <citation type="submission" date="2019-10" db="EMBL/GenBank/DDBJ databases">
        <title>XDR Pseudomonas monteilii producing IMP-16 from LCR.</title>
        <authorList>
            <person name="Ballaben A."/>
            <person name="Doi Y."/>
        </authorList>
    </citation>
    <scope>NUCLEOTIDE SEQUENCE [LARGE SCALE GENOMIC DNA]</scope>
    <source>
        <strain evidence="1 2">597/14</strain>
    </source>
</reference>
<evidence type="ECO:0000313" key="2">
    <source>
        <dbReference type="Proteomes" id="UP000440965"/>
    </source>
</evidence>
<sequence>MSIGKDFLSRNFLEESIFWRQGRKGAKSILFDSELDWRELRVEVSQVIKAAEDGAESQRMTRHALSELFDELSSDLSKASSLLSVGMSSVDAPTIFKLLYVHVVNLIESLLSSILCRAIEGNQGLVGGFERFFLENGFSSGSDENWRKILSRKGLDSRGVCGSSFKNFSDIEFLFVRIFGEQFRSLNFTAIGSVFSRRDDLLVRYGKNIEGQPVQFTAEEVELVIATLRDFAVDLNISIYHSLFGDR</sequence>
<dbReference type="AlphaFoldDB" id="A0A7X3F6Q2"/>
<evidence type="ECO:0000313" key="1">
    <source>
        <dbReference type="EMBL" id="MVF52316.1"/>
    </source>
</evidence>
<dbReference type="EMBL" id="WEIK01000028">
    <property type="protein sequence ID" value="MVF52316.1"/>
    <property type="molecule type" value="Genomic_DNA"/>
</dbReference>
<protein>
    <recommendedName>
        <fullName evidence="3">RiboL-PSP-HEPN domain-containing protein</fullName>
    </recommendedName>
</protein>
<comment type="caution">
    <text evidence="1">The sequence shown here is derived from an EMBL/GenBank/DDBJ whole genome shotgun (WGS) entry which is preliminary data.</text>
</comment>
<gene>
    <name evidence="1" type="ORF">F9Z43_24035</name>
</gene>
<proteinExistence type="predicted"/>
<organism evidence="1 2">
    <name type="scientific">Pseudomonas monteilii</name>
    <dbReference type="NCBI Taxonomy" id="76759"/>
    <lineage>
        <taxon>Bacteria</taxon>
        <taxon>Pseudomonadati</taxon>
        <taxon>Pseudomonadota</taxon>
        <taxon>Gammaproteobacteria</taxon>
        <taxon>Pseudomonadales</taxon>
        <taxon>Pseudomonadaceae</taxon>
        <taxon>Pseudomonas</taxon>
    </lineage>
</organism>
<dbReference type="Proteomes" id="UP000440965">
    <property type="component" value="Unassembled WGS sequence"/>
</dbReference>